<dbReference type="Proteomes" id="UP000613582">
    <property type="component" value="Unassembled WGS sequence"/>
</dbReference>
<accession>A0A8J2V377</accession>
<organism evidence="2 3">
    <name type="scientific">Aquisalinus flavus</name>
    <dbReference type="NCBI Taxonomy" id="1526572"/>
    <lineage>
        <taxon>Bacteria</taxon>
        <taxon>Pseudomonadati</taxon>
        <taxon>Pseudomonadota</taxon>
        <taxon>Alphaproteobacteria</taxon>
        <taxon>Parvularculales</taxon>
        <taxon>Parvularculaceae</taxon>
        <taxon>Aquisalinus</taxon>
    </lineage>
</organism>
<sequence length="103" mass="10996">MTMRTGFPALACLLAGLTLTASGCASPETTQQAIDGPMYPAGYADGCASAREADRAFSTKVIQDEALFANDRSYRTGWRQGFSSCKTEQIDSPDRAGNGFEPF</sequence>
<protein>
    <recommendedName>
        <fullName evidence="4">Lipoprotein</fullName>
    </recommendedName>
</protein>
<reference evidence="2" key="2">
    <citation type="submission" date="2020-09" db="EMBL/GenBank/DDBJ databases">
        <authorList>
            <person name="Sun Q."/>
            <person name="Zhou Y."/>
        </authorList>
    </citation>
    <scope>NUCLEOTIDE SEQUENCE</scope>
    <source>
        <strain evidence="2">CGMCC 1.12921</strain>
    </source>
</reference>
<dbReference type="EMBL" id="BMGH01000001">
    <property type="protein sequence ID" value="GGD09371.1"/>
    <property type="molecule type" value="Genomic_DNA"/>
</dbReference>
<feature type="signal peptide" evidence="1">
    <location>
        <begin position="1"/>
        <end position="25"/>
    </location>
</feature>
<keyword evidence="1" id="KW-0732">Signal</keyword>
<comment type="caution">
    <text evidence="2">The sequence shown here is derived from an EMBL/GenBank/DDBJ whole genome shotgun (WGS) entry which is preliminary data.</text>
</comment>
<evidence type="ECO:0000256" key="1">
    <source>
        <dbReference type="SAM" id="SignalP"/>
    </source>
</evidence>
<reference evidence="2" key="1">
    <citation type="journal article" date="2014" name="Int. J. Syst. Evol. Microbiol.">
        <title>Complete genome sequence of Corynebacterium casei LMG S-19264T (=DSM 44701T), isolated from a smear-ripened cheese.</title>
        <authorList>
            <consortium name="US DOE Joint Genome Institute (JGI-PGF)"/>
            <person name="Walter F."/>
            <person name="Albersmeier A."/>
            <person name="Kalinowski J."/>
            <person name="Ruckert C."/>
        </authorList>
    </citation>
    <scope>NUCLEOTIDE SEQUENCE</scope>
    <source>
        <strain evidence="2">CGMCC 1.12921</strain>
    </source>
</reference>
<dbReference type="AlphaFoldDB" id="A0A8J2V377"/>
<gene>
    <name evidence="2" type="ORF">GCM10011342_17790</name>
</gene>
<evidence type="ECO:0000313" key="3">
    <source>
        <dbReference type="Proteomes" id="UP000613582"/>
    </source>
</evidence>
<feature type="chain" id="PRO_5035182539" description="Lipoprotein" evidence="1">
    <location>
        <begin position="26"/>
        <end position="103"/>
    </location>
</feature>
<evidence type="ECO:0008006" key="4">
    <source>
        <dbReference type="Google" id="ProtNLM"/>
    </source>
</evidence>
<dbReference type="PROSITE" id="PS51257">
    <property type="entry name" value="PROKAR_LIPOPROTEIN"/>
    <property type="match status" value="1"/>
</dbReference>
<name>A0A8J2V377_9PROT</name>
<evidence type="ECO:0000313" key="2">
    <source>
        <dbReference type="EMBL" id="GGD09371.1"/>
    </source>
</evidence>
<proteinExistence type="predicted"/>
<keyword evidence="3" id="KW-1185">Reference proteome</keyword>